<reference evidence="2 3" key="1">
    <citation type="journal article" date="2023" name="Sci. Data">
        <title>Genome assembly of the Korean intertidal mud-creeper Batillaria attramentaria.</title>
        <authorList>
            <person name="Patra A.K."/>
            <person name="Ho P.T."/>
            <person name="Jun S."/>
            <person name="Lee S.J."/>
            <person name="Kim Y."/>
            <person name="Won Y.J."/>
        </authorList>
    </citation>
    <scope>NUCLEOTIDE SEQUENCE [LARGE SCALE GENOMIC DNA]</scope>
    <source>
        <strain evidence="2">Wonlab-2016</strain>
    </source>
</reference>
<dbReference type="AlphaFoldDB" id="A0ABD0JX68"/>
<dbReference type="EMBL" id="JACVVK020000300">
    <property type="protein sequence ID" value="KAK7479553.1"/>
    <property type="molecule type" value="Genomic_DNA"/>
</dbReference>
<accession>A0ABD0JX68</accession>
<dbReference type="Proteomes" id="UP001519460">
    <property type="component" value="Unassembled WGS sequence"/>
</dbReference>
<gene>
    <name evidence="2" type="ORF">BaRGS_00029190</name>
</gene>
<evidence type="ECO:0000256" key="1">
    <source>
        <dbReference type="SAM" id="MobiDB-lite"/>
    </source>
</evidence>
<organism evidence="2 3">
    <name type="scientific">Batillaria attramentaria</name>
    <dbReference type="NCBI Taxonomy" id="370345"/>
    <lineage>
        <taxon>Eukaryota</taxon>
        <taxon>Metazoa</taxon>
        <taxon>Spiralia</taxon>
        <taxon>Lophotrochozoa</taxon>
        <taxon>Mollusca</taxon>
        <taxon>Gastropoda</taxon>
        <taxon>Caenogastropoda</taxon>
        <taxon>Sorbeoconcha</taxon>
        <taxon>Cerithioidea</taxon>
        <taxon>Batillariidae</taxon>
        <taxon>Batillaria</taxon>
    </lineage>
</organism>
<feature type="region of interest" description="Disordered" evidence="1">
    <location>
        <begin position="97"/>
        <end position="123"/>
    </location>
</feature>
<evidence type="ECO:0000313" key="3">
    <source>
        <dbReference type="Proteomes" id="UP001519460"/>
    </source>
</evidence>
<comment type="caution">
    <text evidence="2">The sequence shown here is derived from an EMBL/GenBank/DDBJ whole genome shotgun (WGS) entry which is preliminary data.</text>
</comment>
<protein>
    <submittedName>
        <fullName evidence="2">Uncharacterized protein</fullName>
    </submittedName>
</protein>
<keyword evidence="3" id="KW-1185">Reference proteome</keyword>
<evidence type="ECO:0000313" key="2">
    <source>
        <dbReference type="EMBL" id="KAK7479553.1"/>
    </source>
</evidence>
<sequence>TADPEYIRAISVKYNRCPSSYSTRSAVSLSGFRLKSQQRPKTAVEIVPQTFNFTRRSHEVKNVNRSFLGFREPTTTPFLLVWNTAAKTEGTFAITTDRSSQVRDGPKTDTQNCLNSDFHDHCE</sequence>
<name>A0ABD0JX68_9CAEN</name>
<proteinExistence type="predicted"/>
<feature type="non-terminal residue" evidence="2">
    <location>
        <position position="1"/>
    </location>
</feature>